<proteinExistence type="predicted"/>
<dbReference type="Proteomes" id="UP000271098">
    <property type="component" value="Unassembled WGS sequence"/>
</dbReference>
<dbReference type="WBParaSite" id="GPUH_0002365201-mRNA-1">
    <property type="protein sequence ID" value="GPUH_0002365201-mRNA-1"/>
    <property type="gene ID" value="GPUH_0002365201"/>
</dbReference>
<dbReference type="EMBL" id="UYRT01098408">
    <property type="protein sequence ID" value="VDN41729.1"/>
    <property type="molecule type" value="Genomic_DNA"/>
</dbReference>
<reference evidence="1 2" key="2">
    <citation type="submission" date="2018-11" db="EMBL/GenBank/DDBJ databases">
        <authorList>
            <consortium name="Pathogen Informatics"/>
        </authorList>
    </citation>
    <scope>NUCLEOTIDE SEQUENCE [LARGE SCALE GENOMIC DNA]</scope>
</reference>
<accession>A0A183ERN1</accession>
<keyword evidence="2" id="KW-1185">Reference proteome</keyword>
<gene>
    <name evidence="1" type="ORF">GPUH_LOCUS23624</name>
</gene>
<dbReference type="AlphaFoldDB" id="A0A183ERN1"/>
<reference evidence="3" key="1">
    <citation type="submission" date="2016-06" db="UniProtKB">
        <authorList>
            <consortium name="WormBaseParasite"/>
        </authorList>
    </citation>
    <scope>IDENTIFICATION</scope>
</reference>
<protein>
    <submittedName>
        <fullName evidence="3">Peptidase_M14 domain-containing protein</fullName>
    </submittedName>
</protein>
<name>A0A183ERN1_9BILA</name>
<evidence type="ECO:0000313" key="3">
    <source>
        <dbReference type="WBParaSite" id="GPUH_0002365201-mRNA-1"/>
    </source>
</evidence>
<sequence length="104" mass="11478">MGFASDYDISLNPSTLNEFASTVYYVPYTMFGNSTGSISANGETLHESLLSETFNAPVLLTELHGVDNVLRFKCYMILAIAINCAIRDPSLITVSQCVAYDWRP</sequence>
<evidence type="ECO:0000313" key="2">
    <source>
        <dbReference type="Proteomes" id="UP000271098"/>
    </source>
</evidence>
<evidence type="ECO:0000313" key="1">
    <source>
        <dbReference type="EMBL" id="VDN41729.1"/>
    </source>
</evidence>
<organism evidence="3">
    <name type="scientific">Gongylonema pulchrum</name>
    <dbReference type="NCBI Taxonomy" id="637853"/>
    <lineage>
        <taxon>Eukaryota</taxon>
        <taxon>Metazoa</taxon>
        <taxon>Ecdysozoa</taxon>
        <taxon>Nematoda</taxon>
        <taxon>Chromadorea</taxon>
        <taxon>Rhabditida</taxon>
        <taxon>Spirurina</taxon>
        <taxon>Spiruromorpha</taxon>
        <taxon>Spiruroidea</taxon>
        <taxon>Gongylonematidae</taxon>
        <taxon>Gongylonema</taxon>
    </lineage>
</organism>